<accession>A0AAV4SLL4</accession>
<proteinExistence type="predicted"/>
<organism evidence="1 2">
    <name type="scientific">Caerostris extrusa</name>
    <name type="common">Bark spider</name>
    <name type="synonym">Caerostris bankana</name>
    <dbReference type="NCBI Taxonomy" id="172846"/>
    <lineage>
        <taxon>Eukaryota</taxon>
        <taxon>Metazoa</taxon>
        <taxon>Ecdysozoa</taxon>
        <taxon>Arthropoda</taxon>
        <taxon>Chelicerata</taxon>
        <taxon>Arachnida</taxon>
        <taxon>Araneae</taxon>
        <taxon>Araneomorphae</taxon>
        <taxon>Entelegynae</taxon>
        <taxon>Araneoidea</taxon>
        <taxon>Araneidae</taxon>
        <taxon>Caerostris</taxon>
    </lineage>
</organism>
<dbReference type="AlphaFoldDB" id="A0AAV4SLL4"/>
<dbReference type="EMBL" id="BPLR01009760">
    <property type="protein sequence ID" value="GIY34387.1"/>
    <property type="molecule type" value="Genomic_DNA"/>
</dbReference>
<reference evidence="1 2" key="1">
    <citation type="submission" date="2021-06" db="EMBL/GenBank/DDBJ databases">
        <title>Caerostris extrusa draft genome.</title>
        <authorList>
            <person name="Kono N."/>
            <person name="Arakawa K."/>
        </authorList>
    </citation>
    <scope>NUCLEOTIDE SEQUENCE [LARGE SCALE GENOMIC DNA]</scope>
</reference>
<evidence type="ECO:0000313" key="1">
    <source>
        <dbReference type="EMBL" id="GIY34387.1"/>
    </source>
</evidence>
<sequence length="157" mass="18512">MVLRSHCFICVSTVTAIHCHKLTIWAHNHAIEPLRSKRKSLRPMNLVLIDTMSVGEPFWNGRWENRKKSKDTIPLVSFRKQCRKLKDIVSAETNIPFPETLHAVTRKTQFRKNKNLYETIIIGWKKYSYMRGKREEMLFALKTRSYDYIDPEIGKGC</sequence>
<name>A0AAV4SLL4_CAEEX</name>
<gene>
    <name evidence="1" type="ORF">CEXT_754841</name>
</gene>
<protein>
    <submittedName>
        <fullName evidence="1">Uncharacterized protein</fullName>
    </submittedName>
</protein>
<keyword evidence="2" id="KW-1185">Reference proteome</keyword>
<dbReference type="Proteomes" id="UP001054945">
    <property type="component" value="Unassembled WGS sequence"/>
</dbReference>
<evidence type="ECO:0000313" key="2">
    <source>
        <dbReference type="Proteomes" id="UP001054945"/>
    </source>
</evidence>
<comment type="caution">
    <text evidence="1">The sequence shown here is derived from an EMBL/GenBank/DDBJ whole genome shotgun (WGS) entry which is preliminary data.</text>
</comment>